<comment type="caution">
    <text evidence="13">The sequence shown here is derived from an EMBL/GenBank/DDBJ whole genome shotgun (WGS) entry which is preliminary data.</text>
</comment>
<dbReference type="Gene3D" id="1.50.40.10">
    <property type="entry name" value="Mitochondrial carrier domain"/>
    <property type="match status" value="1"/>
</dbReference>
<feature type="compositionally biased region" description="Polar residues" evidence="11">
    <location>
        <begin position="277"/>
        <end position="290"/>
    </location>
</feature>
<dbReference type="AlphaFoldDB" id="A0AA39R047"/>
<organism evidence="13 14">
    <name type="scientific">Cladonia borealis</name>
    <dbReference type="NCBI Taxonomy" id="184061"/>
    <lineage>
        <taxon>Eukaryota</taxon>
        <taxon>Fungi</taxon>
        <taxon>Dikarya</taxon>
        <taxon>Ascomycota</taxon>
        <taxon>Pezizomycotina</taxon>
        <taxon>Lecanoromycetes</taxon>
        <taxon>OSLEUM clade</taxon>
        <taxon>Lecanoromycetidae</taxon>
        <taxon>Lecanorales</taxon>
        <taxon>Lecanorineae</taxon>
        <taxon>Cladoniaceae</taxon>
        <taxon>Cladonia</taxon>
    </lineage>
</organism>
<feature type="repeat" description="Solcar" evidence="9">
    <location>
        <begin position="34"/>
        <end position="130"/>
    </location>
</feature>
<evidence type="ECO:0000256" key="11">
    <source>
        <dbReference type="SAM" id="MobiDB-lite"/>
    </source>
</evidence>
<feature type="region of interest" description="Disordered" evidence="11">
    <location>
        <begin position="277"/>
        <end position="296"/>
    </location>
</feature>
<dbReference type="InterPro" id="IPR018108">
    <property type="entry name" value="MCP_transmembrane"/>
</dbReference>
<evidence type="ECO:0000256" key="8">
    <source>
        <dbReference type="ARBA" id="ARBA00023136"/>
    </source>
</evidence>
<evidence type="ECO:0000256" key="6">
    <source>
        <dbReference type="ARBA" id="ARBA00022792"/>
    </source>
</evidence>
<keyword evidence="6" id="KW-0496">Mitochondrion</keyword>
<evidence type="ECO:0000256" key="10">
    <source>
        <dbReference type="RuleBase" id="RU000488"/>
    </source>
</evidence>
<dbReference type="PANTHER" id="PTHR45939">
    <property type="entry name" value="PEROXISOMAL MEMBRANE PROTEIN PMP34-RELATED"/>
    <property type="match status" value="1"/>
</dbReference>
<evidence type="ECO:0000256" key="5">
    <source>
        <dbReference type="ARBA" id="ARBA00022737"/>
    </source>
</evidence>
<feature type="repeat" description="Solcar" evidence="9">
    <location>
        <begin position="142"/>
        <end position="235"/>
    </location>
</feature>
<evidence type="ECO:0000256" key="7">
    <source>
        <dbReference type="ARBA" id="ARBA00022989"/>
    </source>
</evidence>
<evidence type="ECO:0000256" key="3">
    <source>
        <dbReference type="ARBA" id="ARBA00022448"/>
    </source>
</evidence>
<dbReference type="Pfam" id="PF00153">
    <property type="entry name" value="Mito_carr"/>
    <property type="match status" value="3"/>
</dbReference>
<keyword evidence="14" id="KW-1185">Reference proteome</keyword>
<dbReference type="InterPro" id="IPR052217">
    <property type="entry name" value="Mito/Peroxisomal_Carrier"/>
</dbReference>
<reference evidence="13" key="1">
    <citation type="submission" date="2023-03" db="EMBL/GenBank/DDBJ databases">
        <title>Complete genome of Cladonia borealis.</title>
        <authorList>
            <person name="Park H."/>
        </authorList>
    </citation>
    <scope>NUCLEOTIDE SEQUENCE</scope>
    <source>
        <strain evidence="13">ANT050790</strain>
    </source>
</reference>
<keyword evidence="3 10" id="KW-0813">Transport</keyword>
<evidence type="ECO:0000256" key="2">
    <source>
        <dbReference type="ARBA" id="ARBA00006375"/>
    </source>
</evidence>
<comment type="similarity">
    <text evidence="2 10">Belongs to the mitochondrial carrier (TC 2.A.29) family.</text>
</comment>
<gene>
    <name evidence="13" type="ORF">JMJ35_006179</name>
</gene>
<dbReference type="InterPro" id="IPR023395">
    <property type="entry name" value="MCP_dom_sf"/>
</dbReference>
<keyword evidence="4 9" id="KW-0812">Transmembrane</keyword>
<protein>
    <recommendedName>
        <fullName evidence="15">Mitochondrial carrier</fullName>
    </recommendedName>
</protein>
<dbReference type="EMBL" id="JAFEKC020000013">
    <property type="protein sequence ID" value="KAK0511606.1"/>
    <property type="molecule type" value="Genomic_DNA"/>
</dbReference>
<evidence type="ECO:0008006" key="15">
    <source>
        <dbReference type="Google" id="ProtNLM"/>
    </source>
</evidence>
<dbReference type="GO" id="GO:0016020">
    <property type="term" value="C:membrane"/>
    <property type="evidence" value="ECO:0007669"/>
    <property type="project" value="UniProtKB-SubCell"/>
</dbReference>
<dbReference type="GO" id="GO:0015217">
    <property type="term" value="F:ADP transmembrane transporter activity"/>
    <property type="evidence" value="ECO:0007669"/>
    <property type="project" value="TreeGrafter"/>
</dbReference>
<feature type="repeat" description="Solcar" evidence="9">
    <location>
        <begin position="249"/>
        <end position="348"/>
    </location>
</feature>
<dbReference type="PROSITE" id="PS50920">
    <property type="entry name" value="SOLCAR"/>
    <property type="match status" value="3"/>
</dbReference>
<dbReference type="SUPFAM" id="SSF103506">
    <property type="entry name" value="Mitochondrial carrier"/>
    <property type="match status" value="1"/>
</dbReference>
<keyword evidence="8 9" id="KW-0472">Membrane</keyword>
<dbReference type="PANTHER" id="PTHR45939:SF2">
    <property type="entry name" value="CARRIER PROTEIN, PUTATIVE (AFU_ORTHOLOGUE AFUA_2G13870)-RELATED"/>
    <property type="match status" value="1"/>
</dbReference>
<feature type="transmembrane region" description="Helical" evidence="12">
    <location>
        <begin position="208"/>
        <end position="229"/>
    </location>
</feature>
<evidence type="ECO:0000313" key="13">
    <source>
        <dbReference type="EMBL" id="KAK0511606.1"/>
    </source>
</evidence>
<accession>A0AA39R047</accession>
<evidence type="ECO:0000313" key="14">
    <source>
        <dbReference type="Proteomes" id="UP001166286"/>
    </source>
</evidence>
<evidence type="ECO:0000256" key="4">
    <source>
        <dbReference type="ARBA" id="ARBA00022692"/>
    </source>
</evidence>
<sequence length="440" mass="47795">MAEVYNSELDAFERYHKIQEAREKPSSILGGPALPALGHALAGSTGAAISNVCTYPLSLIITRLQTQRQLRRDAVSSHSVEYKSIQDAAQKIYNGEGGLSAFYAGLFSDTSKTIADSFLFFLAYNFLRQSRIRSSSSSSKHLPVIDELSVGFLAGAFSKFLTTPIANIVTRKQTSSMLSKRSSNSKPEQTSVRSIALQIRDEKGLRGFWSGYSASLVLTLNPSLTFFFFEALKRSLLPRNKRSDPSPQATFLLAAISKAMASTITYPFSLAKSRLQASTSNSQEKNTTSVRLEPGSGRKAPRNVFTTILHIIRTEGLGGLYEGLGGEVLKGFFSHGITMIVKDAAHNLVIQLYYAILKLLRRYPSPQELAEAAKEQAGQMADDVATTTQDAAMHVSSQAIQVVEAAGEHAKQAVVTTTTDVMTIFEESVGLVINGTDDDA</sequence>
<name>A0AA39R047_9LECA</name>
<evidence type="ECO:0000256" key="9">
    <source>
        <dbReference type="PROSITE-ProRule" id="PRU00282"/>
    </source>
</evidence>
<feature type="transmembrane region" description="Helical" evidence="12">
    <location>
        <begin position="249"/>
        <end position="268"/>
    </location>
</feature>
<keyword evidence="7 12" id="KW-1133">Transmembrane helix</keyword>
<comment type="subcellular location">
    <subcellularLocation>
        <location evidence="1">Membrane</location>
        <topology evidence="1">Multi-pass membrane protein</topology>
    </subcellularLocation>
</comment>
<keyword evidence="6" id="KW-0999">Mitochondrion inner membrane</keyword>
<evidence type="ECO:0000256" key="12">
    <source>
        <dbReference type="SAM" id="Phobius"/>
    </source>
</evidence>
<keyword evidence="5" id="KW-0677">Repeat</keyword>
<evidence type="ECO:0000256" key="1">
    <source>
        <dbReference type="ARBA" id="ARBA00004141"/>
    </source>
</evidence>
<proteinExistence type="inferred from homology"/>
<dbReference type="Proteomes" id="UP001166286">
    <property type="component" value="Unassembled WGS sequence"/>
</dbReference>